<dbReference type="GO" id="GO:0040029">
    <property type="term" value="P:epigenetic regulation of gene expression"/>
    <property type="evidence" value="ECO:0007669"/>
    <property type="project" value="TreeGrafter"/>
</dbReference>
<name>A0A6J6WXA9_9ZZZZ</name>
<dbReference type="InterPro" id="IPR023801">
    <property type="entry name" value="His_deacetylse_dom"/>
</dbReference>
<evidence type="ECO:0000313" key="3">
    <source>
        <dbReference type="EMBL" id="CAB4994370.1"/>
    </source>
</evidence>
<gene>
    <name evidence="2" type="ORF">UFOPK3001_00134</name>
    <name evidence="3" type="ORF">UFOPK3954_01368</name>
</gene>
<dbReference type="InterPro" id="IPR000286">
    <property type="entry name" value="HDACs"/>
</dbReference>
<organism evidence="2">
    <name type="scientific">freshwater metagenome</name>
    <dbReference type="NCBI Taxonomy" id="449393"/>
    <lineage>
        <taxon>unclassified sequences</taxon>
        <taxon>metagenomes</taxon>
        <taxon>ecological metagenomes</taxon>
    </lineage>
</organism>
<proteinExistence type="predicted"/>
<dbReference type="GO" id="GO:0004407">
    <property type="term" value="F:histone deacetylase activity"/>
    <property type="evidence" value="ECO:0007669"/>
    <property type="project" value="TreeGrafter"/>
</dbReference>
<evidence type="ECO:0000313" key="2">
    <source>
        <dbReference type="EMBL" id="CAB4789811.1"/>
    </source>
</evidence>
<dbReference type="PANTHER" id="PTHR10625:SF19">
    <property type="entry name" value="HISTONE DEACETYLASE 12"/>
    <property type="match status" value="1"/>
</dbReference>
<dbReference type="EMBL" id="CAFAAJ010000005">
    <property type="protein sequence ID" value="CAB4789811.1"/>
    <property type="molecule type" value="Genomic_DNA"/>
</dbReference>
<evidence type="ECO:0000259" key="1">
    <source>
        <dbReference type="Pfam" id="PF00850"/>
    </source>
</evidence>
<dbReference type="InterPro" id="IPR037138">
    <property type="entry name" value="His_deacetylse_dom_sf"/>
</dbReference>
<feature type="domain" description="Histone deacetylase" evidence="1">
    <location>
        <begin position="29"/>
        <end position="172"/>
    </location>
</feature>
<dbReference type="EMBL" id="CAFBON010000138">
    <property type="protein sequence ID" value="CAB4994370.1"/>
    <property type="molecule type" value="Genomic_DNA"/>
</dbReference>
<dbReference type="InterPro" id="IPR023696">
    <property type="entry name" value="Ureohydrolase_dom_sf"/>
</dbReference>
<dbReference type="PRINTS" id="PR01270">
    <property type="entry name" value="HDASUPER"/>
</dbReference>
<dbReference type="SUPFAM" id="SSF52768">
    <property type="entry name" value="Arginase/deacetylase"/>
    <property type="match status" value="1"/>
</dbReference>
<dbReference type="Gene3D" id="3.40.800.20">
    <property type="entry name" value="Histone deacetylase domain"/>
    <property type="match status" value="1"/>
</dbReference>
<dbReference type="AlphaFoldDB" id="A0A6J6WXA9"/>
<protein>
    <submittedName>
        <fullName evidence="2">Unannotated protein</fullName>
    </submittedName>
</protein>
<reference evidence="2" key="1">
    <citation type="submission" date="2020-05" db="EMBL/GenBank/DDBJ databases">
        <authorList>
            <person name="Chiriac C."/>
            <person name="Salcher M."/>
            <person name="Ghai R."/>
            <person name="Kavagutti S V."/>
        </authorList>
    </citation>
    <scope>NUCLEOTIDE SEQUENCE</scope>
</reference>
<dbReference type="PANTHER" id="PTHR10625">
    <property type="entry name" value="HISTONE DEACETYLASE HDAC1-RELATED"/>
    <property type="match status" value="1"/>
</dbReference>
<sequence length="294" mass="32087">MSNLYFNNQYTACEHAFDTTRKSAAIAASVLERPIESVIITDPTASTLATEDLLRRLHQREYVQAVRTGDNRALAESQGFTWDEGVYTMAVAHNSGLVAATDAVLLGDDRWAGSLSSGLHHASSTSGSGYCTFNGLAVAAQRARDHGAQRILVIDLDAHCGGGTYEMTRHLDLVQIDVSTSSFDWWRPTDDDKESDLEFSAPEDYLPKVQRALQRATRLGPWDFVLYNAGMDPFNSGVSSAVLRTREQMVAEWTANAGVPTVVTIAGGYTWGDVTMEQLVGLHRSTFEEFAAAA</sequence>
<dbReference type="Pfam" id="PF00850">
    <property type="entry name" value="Hist_deacetyl"/>
    <property type="match status" value="1"/>
</dbReference>
<accession>A0A6J6WXA9</accession>